<dbReference type="CDD" id="cd00093">
    <property type="entry name" value="HTH_XRE"/>
    <property type="match status" value="1"/>
</dbReference>
<protein>
    <submittedName>
        <fullName evidence="2">Helix-turn-helix transcriptional regulator</fullName>
    </submittedName>
</protein>
<evidence type="ECO:0000313" key="2">
    <source>
        <dbReference type="EMBL" id="MDK2563271.1"/>
    </source>
</evidence>
<feature type="domain" description="HTH cro/C1-type" evidence="1">
    <location>
        <begin position="6"/>
        <end position="60"/>
    </location>
</feature>
<dbReference type="InterPro" id="IPR010982">
    <property type="entry name" value="Lambda_DNA-bd_dom_sf"/>
</dbReference>
<dbReference type="Gene3D" id="1.10.260.40">
    <property type="entry name" value="lambda repressor-like DNA-binding domains"/>
    <property type="match status" value="1"/>
</dbReference>
<proteinExistence type="predicted"/>
<dbReference type="PROSITE" id="PS50943">
    <property type="entry name" value="HTH_CROC1"/>
    <property type="match status" value="1"/>
</dbReference>
<organism evidence="2 3">
    <name type="scientific">Romboutsia sedimentorum</name>
    <dbReference type="NCBI Taxonomy" id="1368474"/>
    <lineage>
        <taxon>Bacteria</taxon>
        <taxon>Bacillati</taxon>
        <taxon>Bacillota</taxon>
        <taxon>Clostridia</taxon>
        <taxon>Peptostreptococcales</taxon>
        <taxon>Peptostreptococcaceae</taxon>
        <taxon>Romboutsia</taxon>
    </lineage>
</organism>
<dbReference type="SMART" id="SM00530">
    <property type="entry name" value="HTH_XRE"/>
    <property type="match status" value="1"/>
</dbReference>
<dbReference type="Proteomes" id="UP001301012">
    <property type="component" value="Unassembled WGS sequence"/>
</dbReference>
<dbReference type="SUPFAM" id="SSF47413">
    <property type="entry name" value="lambda repressor-like DNA-binding domains"/>
    <property type="match status" value="1"/>
</dbReference>
<dbReference type="InterPro" id="IPR001387">
    <property type="entry name" value="Cro/C1-type_HTH"/>
</dbReference>
<gene>
    <name evidence="2" type="ORF">QOZ84_06900</name>
</gene>
<evidence type="ECO:0000313" key="3">
    <source>
        <dbReference type="Proteomes" id="UP001301012"/>
    </source>
</evidence>
<reference evidence="2 3" key="1">
    <citation type="submission" date="2023-05" db="EMBL/GenBank/DDBJ databases">
        <title>Rombocin, a short stable natural nisin variant, displays selective antimicrobial activity against Listeria monocytogenes and employs dual mode of action to kill target bacterial strains.</title>
        <authorList>
            <person name="Wambui J."/>
            <person name="Stephan R."/>
            <person name="Kuipers O.P."/>
        </authorList>
    </citation>
    <scope>NUCLEOTIDE SEQUENCE [LARGE SCALE GENOMIC DNA]</scope>
    <source>
        <strain evidence="2 3">RC002</strain>
    </source>
</reference>
<sequence>MGLRLLKAKRALLGLTQNEVANMMGINCKSYNFKENGRVGFSLDEVIKISSALNLSLEDVNDIFLHINLPKGNKTDLNYASNNFKKR</sequence>
<name>A0ABT7EBG2_9FIRM</name>
<keyword evidence="3" id="KW-1185">Reference proteome</keyword>
<comment type="caution">
    <text evidence="2">The sequence shown here is derived from an EMBL/GenBank/DDBJ whole genome shotgun (WGS) entry which is preliminary data.</text>
</comment>
<dbReference type="EMBL" id="JASKYM010000002">
    <property type="protein sequence ID" value="MDK2563271.1"/>
    <property type="molecule type" value="Genomic_DNA"/>
</dbReference>
<dbReference type="Pfam" id="PF01381">
    <property type="entry name" value="HTH_3"/>
    <property type="match status" value="1"/>
</dbReference>
<accession>A0ABT7EBG2</accession>
<evidence type="ECO:0000259" key="1">
    <source>
        <dbReference type="PROSITE" id="PS50943"/>
    </source>
</evidence>
<dbReference type="RefSeq" id="WP_284132220.1">
    <property type="nucleotide sequence ID" value="NZ_JASKYM010000002.1"/>
</dbReference>